<keyword evidence="2" id="KW-1185">Reference proteome</keyword>
<gene>
    <name evidence="1" type="ORF">V5799_004453</name>
</gene>
<organism evidence="1 2">
    <name type="scientific">Amblyomma americanum</name>
    <name type="common">Lone star tick</name>
    <dbReference type="NCBI Taxonomy" id="6943"/>
    <lineage>
        <taxon>Eukaryota</taxon>
        <taxon>Metazoa</taxon>
        <taxon>Ecdysozoa</taxon>
        <taxon>Arthropoda</taxon>
        <taxon>Chelicerata</taxon>
        <taxon>Arachnida</taxon>
        <taxon>Acari</taxon>
        <taxon>Parasitiformes</taxon>
        <taxon>Ixodida</taxon>
        <taxon>Ixodoidea</taxon>
        <taxon>Ixodidae</taxon>
        <taxon>Amblyomminae</taxon>
        <taxon>Amblyomma</taxon>
    </lineage>
</organism>
<evidence type="ECO:0000313" key="1">
    <source>
        <dbReference type="EMBL" id="KAK8757915.1"/>
    </source>
</evidence>
<dbReference type="EMBL" id="JARKHS020034679">
    <property type="protein sequence ID" value="KAK8757915.1"/>
    <property type="molecule type" value="Genomic_DNA"/>
</dbReference>
<comment type="caution">
    <text evidence="1">The sequence shown here is derived from an EMBL/GenBank/DDBJ whole genome shotgun (WGS) entry which is preliminary data.</text>
</comment>
<reference evidence="1 2" key="1">
    <citation type="journal article" date="2023" name="Arcadia Sci">
        <title>De novo assembly of a long-read Amblyomma americanum tick genome.</title>
        <authorList>
            <person name="Chou S."/>
            <person name="Poskanzer K.E."/>
            <person name="Rollins M."/>
            <person name="Thuy-Boun P.S."/>
        </authorList>
    </citation>
    <scope>NUCLEOTIDE SEQUENCE [LARGE SCALE GENOMIC DNA]</scope>
    <source>
        <strain evidence="1">F_SG_1</strain>
        <tissue evidence="1">Salivary glands</tissue>
    </source>
</reference>
<accession>A0AAQ4D625</accession>
<evidence type="ECO:0000313" key="2">
    <source>
        <dbReference type="Proteomes" id="UP001321473"/>
    </source>
</evidence>
<sequence>MYAGGEEYPHGFMVSTIHESDDRHGHRSRGYGHGHRDYVNEPEYVVRNPYGALLQQSESQHLYAAGGALRGGGLGHDHAAFFPGHMDGYLMAR</sequence>
<dbReference type="AlphaFoldDB" id="A0AAQ4D625"/>
<proteinExistence type="predicted"/>
<protein>
    <submittedName>
        <fullName evidence="1">Uncharacterized protein</fullName>
    </submittedName>
</protein>
<name>A0AAQ4D625_AMBAM</name>
<dbReference type="Proteomes" id="UP001321473">
    <property type="component" value="Unassembled WGS sequence"/>
</dbReference>